<dbReference type="PANTHER" id="PTHR43163:SF7">
    <property type="entry name" value="DIPEPTIDE-TRANSPORT INTEGRAL MEMBRANE PROTEIN ABC TRANSPORTER DPPB-RELATED"/>
    <property type="match status" value="1"/>
</dbReference>
<evidence type="ECO:0000256" key="4">
    <source>
        <dbReference type="ARBA" id="ARBA00022692"/>
    </source>
</evidence>
<dbReference type="InterPro" id="IPR000515">
    <property type="entry name" value="MetI-like"/>
</dbReference>
<dbReference type="RefSeq" id="WP_073717086.1">
    <property type="nucleotide sequence ID" value="NZ_MQVR01000060.1"/>
</dbReference>
<dbReference type="PROSITE" id="PS50928">
    <property type="entry name" value="ABC_TM1"/>
    <property type="match status" value="1"/>
</dbReference>
<dbReference type="GO" id="GO:0005886">
    <property type="term" value="C:plasma membrane"/>
    <property type="evidence" value="ECO:0007669"/>
    <property type="project" value="UniProtKB-SubCell"/>
</dbReference>
<dbReference type="STRING" id="208480.SAMN02910418_00499"/>
<comment type="similarity">
    <text evidence="7">Belongs to the binding-protein-dependent transport system permease family.</text>
</comment>
<organism evidence="9 10">
    <name type="scientific">Bowdeniella nasicola</name>
    <dbReference type="NCBI Taxonomy" id="208480"/>
    <lineage>
        <taxon>Bacteria</taxon>
        <taxon>Bacillati</taxon>
        <taxon>Actinomycetota</taxon>
        <taxon>Actinomycetes</taxon>
        <taxon>Actinomycetales</taxon>
        <taxon>Actinomycetaceae</taxon>
        <taxon>Bowdeniella</taxon>
    </lineage>
</organism>
<feature type="transmembrane region" description="Helical" evidence="7">
    <location>
        <begin position="275"/>
        <end position="301"/>
    </location>
</feature>
<evidence type="ECO:0000313" key="10">
    <source>
        <dbReference type="Proteomes" id="UP000185628"/>
    </source>
</evidence>
<gene>
    <name evidence="9" type="ORF">BSZ39_09445</name>
</gene>
<feature type="transmembrane region" description="Helical" evidence="7">
    <location>
        <begin position="229"/>
        <end position="255"/>
    </location>
</feature>
<dbReference type="Pfam" id="PF19300">
    <property type="entry name" value="BPD_transp_1_N"/>
    <property type="match status" value="1"/>
</dbReference>
<feature type="transmembrane region" description="Helical" evidence="7">
    <location>
        <begin position="132"/>
        <end position="151"/>
    </location>
</feature>
<dbReference type="CDD" id="cd06261">
    <property type="entry name" value="TM_PBP2"/>
    <property type="match status" value="1"/>
</dbReference>
<dbReference type="GO" id="GO:0055085">
    <property type="term" value="P:transmembrane transport"/>
    <property type="evidence" value="ECO:0007669"/>
    <property type="project" value="InterPro"/>
</dbReference>
<dbReference type="SUPFAM" id="SSF161098">
    <property type="entry name" value="MetI-like"/>
    <property type="match status" value="1"/>
</dbReference>
<dbReference type="InterPro" id="IPR035906">
    <property type="entry name" value="MetI-like_sf"/>
</dbReference>
<comment type="caution">
    <text evidence="9">The sequence shown here is derived from an EMBL/GenBank/DDBJ whole genome shotgun (WGS) entry which is preliminary data.</text>
</comment>
<evidence type="ECO:0000256" key="7">
    <source>
        <dbReference type="RuleBase" id="RU363032"/>
    </source>
</evidence>
<dbReference type="InterPro" id="IPR045621">
    <property type="entry name" value="BPD_transp_1_N"/>
</dbReference>
<evidence type="ECO:0000259" key="8">
    <source>
        <dbReference type="PROSITE" id="PS50928"/>
    </source>
</evidence>
<keyword evidence="4 7" id="KW-0812">Transmembrane</keyword>
<evidence type="ECO:0000256" key="3">
    <source>
        <dbReference type="ARBA" id="ARBA00022475"/>
    </source>
</evidence>
<protein>
    <submittedName>
        <fullName evidence="9">ABC transporter permease</fullName>
    </submittedName>
</protein>
<evidence type="ECO:0000256" key="2">
    <source>
        <dbReference type="ARBA" id="ARBA00022448"/>
    </source>
</evidence>
<keyword evidence="5 7" id="KW-1133">Transmembrane helix</keyword>
<name>A0A1Q5Q1H7_9ACTO</name>
<keyword evidence="2 7" id="KW-0813">Transport</keyword>
<feature type="transmembrane region" description="Helical" evidence="7">
    <location>
        <begin position="12"/>
        <end position="30"/>
    </location>
</feature>
<dbReference type="OrthoDB" id="3171583at2"/>
<evidence type="ECO:0000256" key="6">
    <source>
        <dbReference type="ARBA" id="ARBA00023136"/>
    </source>
</evidence>
<feature type="domain" description="ABC transmembrane type-1" evidence="8">
    <location>
        <begin position="95"/>
        <end position="298"/>
    </location>
</feature>
<comment type="subcellular location">
    <subcellularLocation>
        <location evidence="1 7">Cell membrane</location>
        <topology evidence="1 7">Multi-pass membrane protein</topology>
    </subcellularLocation>
</comment>
<accession>A0A1Q5Q1H7</accession>
<sequence>MLYYVGRRLLQLIPVFLGATLLIYALVFAMPGDPIQALGGDRGLPESVANQLRARYNLDKPFFVQYVLYLKNVFQLDFGTTFSGRPVSEVMAQAFPVTIKLGLMALAIEAFFGIAFGLIAGLRKGGIFDATVLVISLVVIAVPTFVIGFVMQFVVGVKLGWLKPTVGGDHSFMTLLMPAIVLGAVSFAYVLRLTRTSVAEIASADHVRTATAKGLSRGRVMIVHVLRNSLIPVVTFLGADLGALMGGAIVTEGIFNIPGVGGTLFRAIQQSEAVTVVSFTTVLVLIYIFANLLVDLLYALLDPRIRYAK</sequence>
<proteinExistence type="inferred from homology"/>
<feature type="transmembrane region" description="Helical" evidence="7">
    <location>
        <begin position="101"/>
        <end position="120"/>
    </location>
</feature>
<keyword evidence="10" id="KW-1185">Reference proteome</keyword>
<dbReference type="Pfam" id="PF00528">
    <property type="entry name" value="BPD_transp_1"/>
    <property type="match status" value="1"/>
</dbReference>
<reference evidence="10" key="1">
    <citation type="submission" date="2016-12" db="EMBL/GenBank/DDBJ databases">
        <authorList>
            <person name="Meng X."/>
        </authorList>
    </citation>
    <scope>NUCLEOTIDE SEQUENCE [LARGE SCALE GENOMIC DNA]</scope>
    <source>
        <strain evidence="10">DSM 19116</strain>
    </source>
</reference>
<evidence type="ECO:0000256" key="5">
    <source>
        <dbReference type="ARBA" id="ARBA00022989"/>
    </source>
</evidence>
<feature type="transmembrane region" description="Helical" evidence="7">
    <location>
        <begin position="171"/>
        <end position="191"/>
    </location>
</feature>
<evidence type="ECO:0000313" key="9">
    <source>
        <dbReference type="EMBL" id="OKL53460.1"/>
    </source>
</evidence>
<dbReference type="EMBL" id="MQVR01000060">
    <property type="protein sequence ID" value="OKL53460.1"/>
    <property type="molecule type" value="Genomic_DNA"/>
</dbReference>
<dbReference type="AlphaFoldDB" id="A0A1Q5Q1H7"/>
<evidence type="ECO:0000256" key="1">
    <source>
        <dbReference type="ARBA" id="ARBA00004651"/>
    </source>
</evidence>
<dbReference type="PANTHER" id="PTHR43163">
    <property type="entry name" value="DIPEPTIDE TRANSPORT SYSTEM PERMEASE PROTEIN DPPB-RELATED"/>
    <property type="match status" value="1"/>
</dbReference>
<dbReference type="Proteomes" id="UP000185628">
    <property type="component" value="Unassembled WGS sequence"/>
</dbReference>
<keyword evidence="6 7" id="KW-0472">Membrane</keyword>
<dbReference type="Gene3D" id="1.10.3720.10">
    <property type="entry name" value="MetI-like"/>
    <property type="match status" value="1"/>
</dbReference>
<keyword evidence="3" id="KW-1003">Cell membrane</keyword>